<dbReference type="GeneID" id="94424084"/>
<evidence type="ECO:0000256" key="1">
    <source>
        <dbReference type="SAM" id="MobiDB-lite"/>
    </source>
</evidence>
<accession>A0A2C6KNC2</accession>
<reference evidence="3 4" key="1">
    <citation type="journal article" date="2017" name="Int. J. Parasitol.">
        <title>The genome of the protozoan parasite Cystoisospora suis and a reverse vaccinology approach to identify vaccine candidates.</title>
        <authorList>
            <person name="Palmieri N."/>
            <person name="Shrestha A."/>
            <person name="Ruttkowski B."/>
            <person name="Beck T."/>
            <person name="Vogl C."/>
            <person name="Tomley F."/>
            <person name="Blake D.P."/>
            <person name="Joachim A."/>
        </authorList>
    </citation>
    <scope>NUCLEOTIDE SEQUENCE [LARGE SCALE GENOMIC DNA]</scope>
    <source>
        <strain evidence="3 4">Wien I</strain>
    </source>
</reference>
<evidence type="ECO:0008006" key="5">
    <source>
        <dbReference type="Google" id="ProtNLM"/>
    </source>
</evidence>
<evidence type="ECO:0000313" key="3">
    <source>
        <dbReference type="EMBL" id="PHJ25501.1"/>
    </source>
</evidence>
<protein>
    <recommendedName>
        <fullName evidence="5">Secreted protein</fullName>
    </recommendedName>
</protein>
<dbReference type="VEuPathDB" id="ToxoDB:CSUI_000640"/>
<proteinExistence type="predicted"/>
<feature type="region of interest" description="Disordered" evidence="1">
    <location>
        <begin position="31"/>
        <end position="51"/>
    </location>
</feature>
<keyword evidence="2" id="KW-0732">Signal</keyword>
<dbReference type="RefSeq" id="XP_067927147.1">
    <property type="nucleotide sequence ID" value="XM_068060873.1"/>
</dbReference>
<organism evidence="3 4">
    <name type="scientific">Cystoisospora suis</name>
    <dbReference type="NCBI Taxonomy" id="483139"/>
    <lineage>
        <taxon>Eukaryota</taxon>
        <taxon>Sar</taxon>
        <taxon>Alveolata</taxon>
        <taxon>Apicomplexa</taxon>
        <taxon>Conoidasida</taxon>
        <taxon>Coccidia</taxon>
        <taxon>Eucoccidiorida</taxon>
        <taxon>Eimeriorina</taxon>
        <taxon>Sarcocystidae</taxon>
        <taxon>Cystoisospora</taxon>
    </lineage>
</organism>
<feature type="chain" id="PRO_5012135059" description="Secreted protein" evidence="2">
    <location>
        <begin position="27"/>
        <end position="69"/>
    </location>
</feature>
<sequence length="69" mass="8121">MKPPSFFLSRVSFLSFCLLFARLSRSQTNSRRCMTPMRGHPQSFEGRGSWKRRGEKPSLVFLPFRLLVR</sequence>
<dbReference type="Proteomes" id="UP000221165">
    <property type="component" value="Unassembled WGS sequence"/>
</dbReference>
<name>A0A2C6KNC2_9APIC</name>
<dbReference type="AlphaFoldDB" id="A0A2C6KNC2"/>
<gene>
    <name evidence="3" type="ORF">CSUI_000640</name>
</gene>
<keyword evidence="4" id="KW-1185">Reference proteome</keyword>
<dbReference type="EMBL" id="MIGC01000256">
    <property type="protein sequence ID" value="PHJ25501.1"/>
    <property type="molecule type" value="Genomic_DNA"/>
</dbReference>
<evidence type="ECO:0000256" key="2">
    <source>
        <dbReference type="SAM" id="SignalP"/>
    </source>
</evidence>
<feature type="signal peptide" evidence="2">
    <location>
        <begin position="1"/>
        <end position="26"/>
    </location>
</feature>
<comment type="caution">
    <text evidence="3">The sequence shown here is derived from an EMBL/GenBank/DDBJ whole genome shotgun (WGS) entry which is preliminary data.</text>
</comment>
<evidence type="ECO:0000313" key="4">
    <source>
        <dbReference type="Proteomes" id="UP000221165"/>
    </source>
</evidence>